<gene>
    <name evidence="1" type="ORF">PSDVSF_28000</name>
</gene>
<evidence type="ECO:0000313" key="1">
    <source>
        <dbReference type="EMBL" id="BCS89558.1"/>
    </source>
</evidence>
<evidence type="ECO:0008006" key="3">
    <source>
        <dbReference type="Google" id="ProtNLM"/>
    </source>
</evidence>
<accession>A0ABM7P9C9</accession>
<keyword evidence="2" id="KW-1185">Reference proteome</keyword>
<reference evidence="1" key="1">
    <citation type="journal article" date="2022" name="Arch. Microbiol.">
        <title>Pseudodesulfovibrio sediminis sp. nov., a mesophilic and neutrophilic sulfate-reducing bacterium isolated from sediment of a brackish lake.</title>
        <authorList>
            <person name="Takahashi A."/>
            <person name="Kojima H."/>
            <person name="Watanabe M."/>
            <person name="Fukui M."/>
        </authorList>
    </citation>
    <scope>NUCLEOTIDE SEQUENCE</scope>
    <source>
        <strain evidence="1">SF6</strain>
    </source>
</reference>
<protein>
    <recommendedName>
        <fullName evidence="3">DUF4350 domain-containing protein</fullName>
    </recommendedName>
</protein>
<evidence type="ECO:0000313" key="2">
    <source>
        <dbReference type="Proteomes" id="UP001053296"/>
    </source>
</evidence>
<sequence>MIIAPPTINGVRADSEGKETLFKYLGLKRQIFFDVDAPHVAPTPNEGLPNFEKSVWGGALNESAVVSIVAKGKMDTLLRGVDSLVLPVESIITLGRAGDLVSPDRLDFIDKDGKESTLIAALPLGKGEVVIVADPRLAVNKFLGLEDNAVVMTLLLGGESGPIVFDEFLHGIGSRGNPIHLLSRQPYGYIALGFLLTVLLWCWRSAIFLGPPLPEGRTSRRDISDYIDAMANLFMKKRAYRFALGEVREGVMRRLAKKYHLPPSKADAKSIAKAMGKRDPDAAKRFMESVAAVDTILKKKREPSAKRLAQITRKFTKCQ</sequence>
<name>A0ABM7P9C9_9BACT</name>
<organism evidence="1 2">
    <name type="scientific">Pseudodesulfovibrio sediminis</name>
    <dbReference type="NCBI Taxonomy" id="2810563"/>
    <lineage>
        <taxon>Bacteria</taxon>
        <taxon>Pseudomonadati</taxon>
        <taxon>Thermodesulfobacteriota</taxon>
        <taxon>Desulfovibrionia</taxon>
        <taxon>Desulfovibrionales</taxon>
        <taxon>Desulfovibrionaceae</taxon>
    </lineage>
</organism>
<dbReference type="EMBL" id="AP024485">
    <property type="protein sequence ID" value="BCS89558.1"/>
    <property type="molecule type" value="Genomic_DNA"/>
</dbReference>
<dbReference type="Proteomes" id="UP001053296">
    <property type="component" value="Chromosome"/>
</dbReference>
<proteinExistence type="predicted"/>